<dbReference type="GO" id="GO:0016787">
    <property type="term" value="F:hydrolase activity"/>
    <property type="evidence" value="ECO:0007669"/>
    <property type="project" value="UniProtKB-KW"/>
</dbReference>
<dbReference type="OrthoDB" id="342024at2759"/>
<feature type="compositionally biased region" description="Pro residues" evidence="6">
    <location>
        <begin position="602"/>
        <end position="611"/>
    </location>
</feature>
<sequence>MSRHRNIRNMNIEEELDVDTVSDTEDYEAMTADQQAMLEEAAERVREVIGEESVSGIPDSFMNDVIWNNYFDVDQSISYLLEERERRALAKERKGADFHDKDLPLPPEEMDDADDYIDDPYMQQGGYVSAQSTGYGNQSRRLSTITELTEDSKAGRQPLPIPLNQPPSSGTSGSYSGAVPLPNSSLGLYIPEIARQRTDSQQSGLTTSSYGQQIESNMIIDPNEIAPSPSLSAIRQLSIRTPSPSMESISSASTVRPVVPQVQYERPTITSRSSASGQSSSQTSRSPSRHGSAQSPMPLPVRASFHLESPPRSSSSSRSSSTVKSPAIHSPSSSARSSSIDERSAKGPSPIPPPSHSSSRLTSNRPGNSELRTESQHSSHRPSPLSQSQSILSISSGSTAPTKKSKLASLASSRASVARPVSNVHTLASFEAATAATNVTYPALRPTSTSLGSSSSVSVQNVDIRTESPERTPTSKLSKLSESRRSETPSRASTDSRPPLDRPSAPSPISPEKLENVNAQAQSPTPSTPSTTRPSKLALLAQAKVADMPPKTRRPKVMGPPFAQTKYLNPTSNTSSMTTAITTYIQTPDNMMSLARRELPPSFPPNGPAVPAPALTAGSKSSKLAIKARNSYAKSPTAEPPLSPSLGSQHDTEHTDDNDLIYRNRHMGSVASPSSFASILVDEDTEGIIQAQRERYKQRKVAMLPKHLLSPTRSTGSSPFAFDQPSPDDIVMQARRGTALASRESSQRSSGRTHSSDTRSRTSVPAVL</sequence>
<keyword evidence="2" id="KW-0963">Cytoplasm</keyword>
<feature type="compositionally biased region" description="Low complexity" evidence="6">
    <location>
        <begin position="523"/>
        <end position="535"/>
    </location>
</feature>
<evidence type="ECO:0000256" key="1">
    <source>
        <dbReference type="ARBA" id="ARBA00004496"/>
    </source>
</evidence>
<keyword evidence="5" id="KW-0648">Protein biosynthesis</keyword>
<feature type="compositionally biased region" description="Low complexity" evidence="6">
    <location>
        <begin position="168"/>
        <end position="177"/>
    </location>
</feature>
<dbReference type="AlphaFoldDB" id="A0A0H2R7Z1"/>
<evidence type="ECO:0000256" key="2">
    <source>
        <dbReference type="ARBA" id="ARBA00022490"/>
    </source>
</evidence>
<feature type="region of interest" description="Disordered" evidence="6">
    <location>
        <begin position="266"/>
        <end position="402"/>
    </location>
</feature>
<feature type="region of interest" description="Disordered" evidence="6">
    <location>
        <begin position="602"/>
        <end position="656"/>
    </location>
</feature>
<feature type="compositionally biased region" description="Low complexity" evidence="6">
    <location>
        <begin position="447"/>
        <end position="459"/>
    </location>
</feature>
<keyword evidence="9" id="KW-1185">Reference proteome</keyword>
<keyword evidence="4" id="KW-0378">Hydrolase</keyword>
<dbReference type="Proteomes" id="UP000053477">
    <property type="component" value="Unassembled WGS sequence"/>
</dbReference>
<dbReference type="SUPFAM" id="SSF109732">
    <property type="entry name" value="HBS1-like domain"/>
    <property type="match status" value="1"/>
</dbReference>
<evidence type="ECO:0000259" key="7">
    <source>
        <dbReference type="Pfam" id="PF08938"/>
    </source>
</evidence>
<protein>
    <recommendedName>
        <fullName evidence="7">HBS1-like protein N-terminal domain-containing protein</fullName>
    </recommendedName>
</protein>
<feature type="region of interest" description="Disordered" evidence="6">
    <location>
        <begin position="151"/>
        <end position="177"/>
    </location>
</feature>
<gene>
    <name evidence="8" type="ORF">SCHPADRAFT_881671</name>
</gene>
<feature type="compositionally biased region" description="Low complexity" evidence="6">
    <location>
        <begin position="270"/>
        <end position="292"/>
    </location>
</feature>
<dbReference type="InterPro" id="IPR015033">
    <property type="entry name" value="HBS1-like_N"/>
</dbReference>
<dbReference type="STRING" id="27342.A0A0H2R7Z1"/>
<evidence type="ECO:0000313" key="8">
    <source>
        <dbReference type="EMBL" id="KLO07492.1"/>
    </source>
</evidence>
<feature type="compositionally biased region" description="Basic and acidic residues" evidence="6">
    <location>
        <begin position="479"/>
        <end position="488"/>
    </location>
</feature>
<feature type="compositionally biased region" description="Low complexity" evidence="6">
    <location>
        <begin position="310"/>
        <end position="338"/>
    </location>
</feature>
<evidence type="ECO:0000256" key="5">
    <source>
        <dbReference type="ARBA" id="ARBA00022917"/>
    </source>
</evidence>
<dbReference type="EMBL" id="KQ086136">
    <property type="protein sequence ID" value="KLO07492.1"/>
    <property type="molecule type" value="Genomic_DNA"/>
</dbReference>
<evidence type="ECO:0000256" key="3">
    <source>
        <dbReference type="ARBA" id="ARBA00022553"/>
    </source>
</evidence>
<proteinExistence type="predicted"/>
<keyword evidence="3" id="KW-0597">Phosphoprotein</keyword>
<accession>A0A0H2R7Z1</accession>
<feature type="compositionally biased region" description="Low complexity" evidence="6">
    <location>
        <begin position="382"/>
        <end position="402"/>
    </location>
</feature>
<comment type="subcellular location">
    <subcellularLocation>
        <location evidence="1">Cytoplasm</location>
    </subcellularLocation>
</comment>
<dbReference type="GO" id="GO:0005737">
    <property type="term" value="C:cytoplasm"/>
    <property type="evidence" value="ECO:0007669"/>
    <property type="project" value="UniProtKB-SubCell"/>
</dbReference>
<evidence type="ECO:0000313" key="9">
    <source>
        <dbReference type="Proteomes" id="UP000053477"/>
    </source>
</evidence>
<organism evidence="8 9">
    <name type="scientific">Schizopora paradoxa</name>
    <dbReference type="NCBI Taxonomy" id="27342"/>
    <lineage>
        <taxon>Eukaryota</taxon>
        <taxon>Fungi</taxon>
        <taxon>Dikarya</taxon>
        <taxon>Basidiomycota</taxon>
        <taxon>Agaricomycotina</taxon>
        <taxon>Agaricomycetes</taxon>
        <taxon>Hymenochaetales</taxon>
        <taxon>Schizoporaceae</taxon>
        <taxon>Schizopora</taxon>
    </lineage>
</organism>
<feature type="domain" description="HBS1-like protein N-terminal" evidence="7">
    <location>
        <begin position="21"/>
        <end position="86"/>
    </location>
</feature>
<evidence type="ECO:0000256" key="4">
    <source>
        <dbReference type="ARBA" id="ARBA00022801"/>
    </source>
</evidence>
<dbReference type="Pfam" id="PF08938">
    <property type="entry name" value="HBS1_N"/>
    <property type="match status" value="1"/>
</dbReference>
<dbReference type="InterPro" id="IPR037189">
    <property type="entry name" value="HBS1-like_N_sf"/>
</dbReference>
<name>A0A0H2R7Z1_9AGAM</name>
<dbReference type="GO" id="GO:0006412">
    <property type="term" value="P:translation"/>
    <property type="evidence" value="ECO:0007669"/>
    <property type="project" value="UniProtKB-KW"/>
</dbReference>
<feature type="region of interest" description="Disordered" evidence="6">
    <location>
        <begin position="446"/>
        <end position="574"/>
    </location>
</feature>
<evidence type="ECO:0000256" key="6">
    <source>
        <dbReference type="SAM" id="MobiDB-lite"/>
    </source>
</evidence>
<reference evidence="8 9" key="1">
    <citation type="submission" date="2015-04" db="EMBL/GenBank/DDBJ databases">
        <title>Complete genome sequence of Schizopora paradoxa KUC8140, a cosmopolitan wood degrader in East Asia.</title>
        <authorList>
            <consortium name="DOE Joint Genome Institute"/>
            <person name="Min B."/>
            <person name="Park H."/>
            <person name="Jang Y."/>
            <person name="Kim J.-J."/>
            <person name="Kim K.H."/>
            <person name="Pangilinan J."/>
            <person name="Lipzen A."/>
            <person name="Riley R."/>
            <person name="Grigoriev I.V."/>
            <person name="Spatafora J.W."/>
            <person name="Choi I.-G."/>
        </authorList>
    </citation>
    <scope>NUCLEOTIDE SEQUENCE [LARGE SCALE GENOMIC DNA]</scope>
    <source>
        <strain evidence="8 9">KUC8140</strain>
    </source>
</reference>
<dbReference type="InParanoid" id="A0A0H2R7Z1"/>
<feature type="region of interest" description="Disordered" evidence="6">
    <location>
        <begin position="708"/>
        <end position="768"/>
    </location>
</feature>